<accession>A0A835HA80</accession>
<dbReference type="EMBL" id="JADFTS010000008">
    <property type="protein sequence ID" value="KAF9595275.1"/>
    <property type="molecule type" value="Genomic_DNA"/>
</dbReference>
<evidence type="ECO:0000313" key="2">
    <source>
        <dbReference type="Proteomes" id="UP000631114"/>
    </source>
</evidence>
<dbReference type="Proteomes" id="UP000631114">
    <property type="component" value="Unassembled WGS sequence"/>
</dbReference>
<dbReference type="AlphaFoldDB" id="A0A835HA80"/>
<proteinExistence type="predicted"/>
<keyword evidence="2" id="KW-1185">Reference proteome</keyword>
<protein>
    <submittedName>
        <fullName evidence="1">Uncharacterized protein</fullName>
    </submittedName>
</protein>
<name>A0A835HA80_9MAGN</name>
<comment type="caution">
    <text evidence="1">The sequence shown here is derived from an EMBL/GenBank/DDBJ whole genome shotgun (WGS) entry which is preliminary data.</text>
</comment>
<evidence type="ECO:0000313" key="1">
    <source>
        <dbReference type="EMBL" id="KAF9595275.1"/>
    </source>
</evidence>
<gene>
    <name evidence="1" type="ORF">IFM89_038410</name>
</gene>
<organism evidence="1 2">
    <name type="scientific">Coptis chinensis</name>
    <dbReference type="NCBI Taxonomy" id="261450"/>
    <lineage>
        <taxon>Eukaryota</taxon>
        <taxon>Viridiplantae</taxon>
        <taxon>Streptophyta</taxon>
        <taxon>Embryophyta</taxon>
        <taxon>Tracheophyta</taxon>
        <taxon>Spermatophyta</taxon>
        <taxon>Magnoliopsida</taxon>
        <taxon>Ranunculales</taxon>
        <taxon>Ranunculaceae</taxon>
        <taxon>Coptidoideae</taxon>
        <taxon>Coptis</taxon>
    </lineage>
</organism>
<reference evidence="1 2" key="1">
    <citation type="submission" date="2020-10" db="EMBL/GenBank/DDBJ databases">
        <title>The Coptis chinensis genome and diversification of protoberbering-type alkaloids.</title>
        <authorList>
            <person name="Wang B."/>
            <person name="Shu S."/>
            <person name="Song C."/>
            <person name="Liu Y."/>
        </authorList>
    </citation>
    <scope>NUCLEOTIDE SEQUENCE [LARGE SCALE GENOMIC DNA]</scope>
    <source>
        <strain evidence="1">HL-2020</strain>
        <tissue evidence="1">Leaf</tissue>
    </source>
</reference>
<sequence>MAGGYGHKRGHATRMEKYLGVPLVTGRVTKSRIAPLVDKIETELDGRTKCYLSKGELFWIKWLRHVLNSIPGYFHNMAIYKWPTSMIKECAMTILRNFIRVATINVDRKSFYGIRRLWDKSCKPPLGGRRTGQVRGGLKTSISQCS</sequence>